<feature type="region of interest" description="Disordered" evidence="1">
    <location>
        <begin position="489"/>
        <end position="513"/>
    </location>
</feature>
<dbReference type="WBParaSite" id="EEL_0000569801-mRNA-1">
    <property type="protein sequence ID" value="EEL_0000569801-mRNA-1"/>
    <property type="gene ID" value="EEL_0000569801"/>
</dbReference>
<sequence>MKVFTVGMDEKPPIKENAVSPDGATLASTPIITLEKRRSSYKNYVMCLGTLFFILLFVIFISKLVYYRIPNDFGLPWYELKHRIGVGCDDCMSARIIQSFYPQRSSRISESSNNAAPLTPLAMQAGQSQTSGQAPSTTSTSQHLESESSIDLPQAAAARLDFLRKIIPKIKEQAEKSGIEGVMQVKMLQMDSFEPKQLLEGSDENQLQPGINTMQPDFITPFRPNPLPDLSRWNAVDSDESQTQRNQFFGSQPDDMAKSGPMLVMGPFFQPTPLLLPGIWDSNNNIPWSNSLQSHLFDLSQQISKQQQWNNLWQWPIATTYNRNSNEKAQWQNMQWPNNHPFTPAIQHIPLPIWEGANQWQDNPQMGSNWQNSIQNGANNQWAQNEWQSQGQQQQLWSQYPQTWQASMIQNQYLNNNDWNIQRANMVDNLDGRMTQAVLPNENANNFVYNNNNANDQWNRYYNQWHINNQRSQPIANTVVSQSLEVTGPVLPPQQTQDQSPGQQQQQPQVTDPLPSLEQQIESLSPQAQQQRQQSQSQALRQFHNKPIQPHISTVPNEVFHQNPSVSAIHSEPDDSAPRTFASLPFNSDDWKKIENSHVLVGPVLNDNQEQLQLLHQERSQRLMIHPIENILNSNNGGTKMIGDELNKVSVMEQPGPVSDISRALSNPLLFQVDEPPPQSANLDGSFAK</sequence>
<feature type="compositionally biased region" description="Polar residues" evidence="1">
    <location>
        <begin position="125"/>
        <end position="148"/>
    </location>
</feature>
<accession>A0A0R3RUJ3</accession>
<evidence type="ECO:0000313" key="4">
    <source>
        <dbReference type="WBParaSite" id="EEL_0000569801-mRNA-1"/>
    </source>
</evidence>
<dbReference type="STRING" id="1147741.A0A0R3RUJ3"/>
<keyword evidence="2" id="KW-0472">Membrane</keyword>
<evidence type="ECO:0000256" key="2">
    <source>
        <dbReference type="SAM" id="Phobius"/>
    </source>
</evidence>
<keyword evidence="2" id="KW-1133">Transmembrane helix</keyword>
<reference evidence="4" key="1">
    <citation type="submission" date="2016-04" db="UniProtKB">
        <authorList>
            <consortium name="WormBaseParasite"/>
        </authorList>
    </citation>
    <scope>IDENTIFICATION</scope>
</reference>
<protein>
    <submittedName>
        <fullName evidence="4">PRESAN domain-containing protein</fullName>
    </submittedName>
</protein>
<keyword evidence="3" id="KW-1185">Reference proteome</keyword>
<keyword evidence="2" id="KW-0812">Transmembrane</keyword>
<dbReference type="Proteomes" id="UP000050640">
    <property type="component" value="Unplaced"/>
</dbReference>
<organism evidence="3 4">
    <name type="scientific">Elaeophora elaphi</name>
    <dbReference type="NCBI Taxonomy" id="1147741"/>
    <lineage>
        <taxon>Eukaryota</taxon>
        <taxon>Metazoa</taxon>
        <taxon>Ecdysozoa</taxon>
        <taxon>Nematoda</taxon>
        <taxon>Chromadorea</taxon>
        <taxon>Rhabditida</taxon>
        <taxon>Spirurina</taxon>
        <taxon>Spiruromorpha</taxon>
        <taxon>Filarioidea</taxon>
        <taxon>Onchocercidae</taxon>
        <taxon>Elaeophora</taxon>
    </lineage>
</organism>
<name>A0A0R3RUJ3_9BILA</name>
<evidence type="ECO:0000256" key="1">
    <source>
        <dbReference type="SAM" id="MobiDB-lite"/>
    </source>
</evidence>
<feature type="region of interest" description="Disordered" evidence="1">
    <location>
        <begin position="124"/>
        <end position="148"/>
    </location>
</feature>
<proteinExistence type="predicted"/>
<evidence type="ECO:0000313" key="3">
    <source>
        <dbReference type="Proteomes" id="UP000050640"/>
    </source>
</evidence>
<feature type="compositionally biased region" description="Low complexity" evidence="1">
    <location>
        <begin position="493"/>
        <end position="509"/>
    </location>
</feature>
<feature type="transmembrane region" description="Helical" evidence="2">
    <location>
        <begin position="44"/>
        <end position="66"/>
    </location>
</feature>
<dbReference type="AlphaFoldDB" id="A0A0R3RUJ3"/>